<gene>
    <name evidence="2" type="ORF">DFH08DRAFT_939367</name>
</gene>
<feature type="compositionally biased region" description="Basic and acidic residues" evidence="1">
    <location>
        <begin position="901"/>
        <end position="922"/>
    </location>
</feature>
<feature type="compositionally biased region" description="Acidic residues" evidence="1">
    <location>
        <begin position="464"/>
        <end position="474"/>
    </location>
</feature>
<reference evidence="2" key="1">
    <citation type="submission" date="2023-03" db="EMBL/GenBank/DDBJ databases">
        <title>Massive genome expansion in bonnet fungi (Mycena s.s.) driven by repeated elements and novel gene families across ecological guilds.</title>
        <authorList>
            <consortium name="Lawrence Berkeley National Laboratory"/>
            <person name="Harder C.B."/>
            <person name="Miyauchi S."/>
            <person name="Viragh M."/>
            <person name="Kuo A."/>
            <person name="Thoen E."/>
            <person name="Andreopoulos B."/>
            <person name="Lu D."/>
            <person name="Skrede I."/>
            <person name="Drula E."/>
            <person name="Henrissat B."/>
            <person name="Morin E."/>
            <person name="Kohler A."/>
            <person name="Barry K."/>
            <person name="LaButti K."/>
            <person name="Morin E."/>
            <person name="Salamov A."/>
            <person name="Lipzen A."/>
            <person name="Mereny Z."/>
            <person name="Hegedus B."/>
            <person name="Baldrian P."/>
            <person name="Stursova M."/>
            <person name="Weitz H."/>
            <person name="Taylor A."/>
            <person name="Grigoriev I.V."/>
            <person name="Nagy L.G."/>
            <person name="Martin F."/>
            <person name="Kauserud H."/>
        </authorList>
    </citation>
    <scope>NUCLEOTIDE SEQUENCE</scope>
    <source>
        <strain evidence="2">CBHHK002</strain>
    </source>
</reference>
<feature type="compositionally biased region" description="Basic and acidic residues" evidence="1">
    <location>
        <begin position="635"/>
        <end position="652"/>
    </location>
</feature>
<proteinExistence type="predicted"/>
<name>A0AAD7EMK5_9AGAR</name>
<evidence type="ECO:0000313" key="3">
    <source>
        <dbReference type="Proteomes" id="UP001218218"/>
    </source>
</evidence>
<evidence type="ECO:0000256" key="1">
    <source>
        <dbReference type="SAM" id="MobiDB-lite"/>
    </source>
</evidence>
<organism evidence="2 3">
    <name type="scientific">Mycena albidolilacea</name>
    <dbReference type="NCBI Taxonomy" id="1033008"/>
    <lineage>
        <taxon>Eukaryota</taxon>
        <taxon>Fungi</taxon>
        <taxon>Dikarya</taxon>
        <taxon>Basidiomycota</taxon>
        <taxon>Agaricomycotina</taxon>
        <taxon>Agaricomycetes</taxon>
        <taxon>Agaricomycetidae</taxon>
        <taxon>Agaricales</taxon>
        <taxon>Marasmiineae</taxon>
        <taxon>Mycenaceae</taxon>
        <taxon>Mycena</taxon>
    </lineage>
</organism>
<feature type="compositionally biased region" description="Low complexity" evidence="1">
    <location>
        <begin position="404"/>
        <end position="413"/>
    </location>
</feature>
<keyword evidence="3" id="KW-1185">Reference proteome</keyword>
<feature type="region of interest" description="Disordered" evidence="1">
    <location>
        <begin position="966"/>
        <end position="990"/>
    </location>
</feature>
<feature type="compositionally biased region" description="Acidic residues" evidence="1">
    <location>
        <begin position="766"/>
        <end position="776"/>
    </location>
</feature>
<comment type="caution">
    <text evidence="2">The sequence shown here is derived from an EMBL/GenBank/DDBJ whole genome shotgun (WGS) entry which is preliminary data.</text>
</comment>
<dbReference type="Proteomes" id="UP001218218">
    <property type="component" value="Unassembled WGS sequence"/>
</dbReference>
<feature type="compositionally biased region" description="Low complexity" evidence="1">
    <location>
        <begin position="591"/>
        <end position="604"/>
    </location>
</feature>
<feature type="region of interest" description="Disordered" evidence="1">
    <location>
        <begin position="344"/>
        <end position="786"/>
    </location>
</feature>
<feature type="region of interest" description="Disordered" evidence="1">
    <location>
        <begin position="1063"/>
        <end position="1200"/>
    </location>
</feature>
<feature type="compositionally biased region" description="Basic and acidic residues" evidence="1">
    <location>
        <begin position="662"/>
        <end position="675"/>
    </location>
</feature>
<dbReference type="EMBL" id="JARIHO010000031">
    <property type="protein sequence ID" value="KAJ7336354.1"/>
    <property type="molecule type" value="Genomic_DNA"/>
</dbReference>
<feature type="compositionally biased region" description="Acidic residues" evidence="1">
    <location>
        <begin position="693"/>
        <end position="703"/>
    </location>
</feature>
<sequence>MCDFCAVVLTAIFHEKVKPAFDAGDPALQSSWENVQKAVVTNVLDFVEQNPSKSNKAAAAEALYPVVSAMFYPRKPVLQWKSPNLVHNANELLIETATDHPENQRKLRSEEVLGPTRMGTVLSQSRDVVVLEAVLGLIGISLPARQTPAKRAEFVDAVFKPELFSRSAEIKKIIAASSGTEWDPVAAQIINIGLAKSDLSFPQPFYISGLRASTSLPEIVDSDPLYVDRNALFANDGVLTSIQVTFLSIERLKIGGPGAPSTSVSIQMNAVPQIGVGVQQQKKCTMQFQLKNADAGRFLQALNVRGQSELISKPKVSKITEDVSLDFNSNEQKPTQQERVAKVERLWQSGRPTSPLVSDPAKTPSRKDAAATSSDLRRDTSSQHESIYGDELSEVSDVEDKPASKVAASKAKPLLPITKMKTKTLPVSSPPRRVRIVEDSDDEQVAPSKTRARQSGMKKRTVESDDDEEEEEEEIKDKDLRSSSPPSSHGKDLDFEPTQELRAAVPARVTRGAAKKNPALAASAGEAEGEPAPGRAKASAAAAAARDEDDGSEDAVAPARSIRRPAARKPVAVDKELLSLSEDEIEEPDAKAPAKTQATAAADTASKKRSNGKADLIKIQAEIASKPAQSKRKPATIDKESSDEIEETDAKPSRATSTADTRSGKADLIKIKAEIATKPAPIKSGRKRRTTDDENVPDSDADDSDRSIKRARGQTVVELEEEETASIPPPPRRPSAAVFGTVTHAPAKKRYGGKKGRTSSPVPDAGDTDMAIDYDELPAAPSPPSPVAEKVVLKEVARQEPKVAASDMNDAPKGRIAAMKGKGGQKPEAKAPPRVVKAVPAGKNKTKTQAAPAVKENADVESDGEAKPRRSTRATNAASKPAGPTVEANIPKPKPKPKPKTKLEKPQKAPWEDMHLHKKEDVAMTDEPLPQNDDVVIQDELHTGSDAFEEYYVPLKAGALLGSIDPPIPEDDVPMLDLTQDTPPKAAGKTVQLEISRAENTTPAPATTSARPLDSTSAFQFDFALAADSPVKSTSAHTFNSASALPAKSTSTLASRAINPAPTKLETVVTDPASPIRPQSRSAVATSEPAIARPVTKFKAQVPSRSMKPVSFLQKVASPSPPPTLPQPLHPKKTPPPAAYQRRTPRSPTPPVYHEVISDSPFPERVHNTTAFAPSRASPPSLKRKGPAILPRRMANSHGL</sequence>
<dbReference type="AlphaFoldDB" id="A0AAD7EMK5"/>
<accession>A0AAD7EMK5</accession>
<protein>
    <submittedName>
        <fullName evidence="2">Uncharacterized protein</fullName>
    </submittedName>
</protein>
<feature type="region of interest" description="Disordered" evidence="1">
    <location>
        <begin position="800"/>
        <end position="931"/>
    </location>
</feature>
<evidence type="ECO:0000313" key="2">
    <source>
        <dbReference type="EMBL" id="KAJ7336354.1"/>
    </source>
</evidence>
<feature type="compositionally biased region" description="Basic residues" evidence="1">
    <location>
        <begin position="450"/>
        <end position="459"/>
    </location>
</feature>
<feature type="compositionally biased region" description="Basic residues" evidence="1">
    <location>
        <begin position="746"/>
        <end position="757"/>
    </location>
</feature>
<feature type="compositionally biased region" description="Pro residues" evidence="1">
    <location>
        <begin position="1119"/>
        <end position="1138"/>
    </location>
</feature>
<feature type="compositionally biased region" description="Basic and acidic residues" evidence="1">
    <location>
        <begin position="365"/>
        <end position="382"/>
    </location>
</feature>
<feature type="compositionally biased region" description="Low complexity" evidence="1">
    <location>
        <begin position="515"/>
        <end position="544"/>
    </location>
</feature>